<proteinExistence type="predicted"/>
<protein>
    <submittedName>
        <fullName evidence="2">Uncharacterized protein</fullName>
    </submittedName>
</protein>
<dbReference type="AlphaFoldDB" id="A0A6A4TEY3"/>
<dbReference type="EMBL" id="VEVO01000005">
    <property type="protein sequence ID" value="KAF0041784.1"/>
    <property type="molecule type" value="Genomic_DNA"/>
</dbReference>
<evidence type="ECO:0000256" key="1">
    <source>
        <dbReference type="SAM" id="MobiDB-lite"/>
    </source>
</evidence>
<accession>A0A6A4TEY3</accession>
<dbReference type="Proteomes" id="UP000438429">
    <property type="component" value="Unassembled WGS sequence"/>
</dbReference>
<reference evidence="2 3" key="1">
    <citation type="submission" date="2019-06" db="EMBL/GenBank/DDBJ databases">
        <title>Draft genomes of female and male turbot (Scophthalmus maximus).</title>
        <authorList>
            <person name="Xu H."/>
            <person name="Xu X.-W."/>
            <person name="Shao C."/>
            <person name="Chen S."/>
        </authorList>
    </citation>
    <scope>NUCLEOTIDE SEQUENCE [LARGE SCALE GENOMIC DNA]</scope>
    <source>
        <strain evidence="2">Ysfricsl-2016a</strain>
        <tissue evidence="2">Blood</tissue>
    </source>
</reference>
<feature type="compositionally biased region" description="Basic and acidic residues" evidence="1">
    <location>
        <begin position="55"/>
        <end position="76"/>
    </location>
</feature>
<organism evidence="2 3">
    <name type="scientific">Scophthalmus maximus</name>
    <name type="common">Turbot</name>
    <name type="synonym">Psetta maxima</name>
    <dbReference type="NCBI Taxonomy" id="52904"/>
    <lineage>
        <taxon>Eukaryota</taxon>
        <taxon>Metazoa</taxon>
        <taxon>Chordata</taxon>
        <taxon>Craniata</taxon>
        <taxon>Vertebrata</taxon>
        <taxon>Euteleostomi</taxon>
        <taxon>Actinopterygii</taxon>
        <taxon>Neopterygii</taxon>
        <taxon>Teleostei</taxon>
        <taxon>Neoteleostei</taxon>
        <taxon>Acanthomorphata</taxon>
        <taxon>Carangaria</taxon>
        <taxon>Pleuronectiformes</taxon>
        <taxon>Pleuronectoidei</taxon>
        <taxon>Scophthalmidae</taxon>
        <taxon>Scophthalmus</taxon>
    </lineage>
</organism>
<evidence type="ECO:0000313" key="2">
    <source>
        <dbReference type="EMBL" id="KAF0041784.1"/>
    </source>
</evidence>
<evidence type="ECO:0000313" key="3">
    <source>
        <dbReference type="Proteomes" id="UP000438429"/>
    </source>
</evidence>
<gene>
    <name evidence="2" type="ORF">F2P81_005316</name>
</gene>
<comment type="caution">
    <text evidence="2">The sequence shown here is derived from an EMBL/GenBank/DDBJ whole genome shotgun (WGS) entry which is preliminary data.</text>
</comment>
<name>A0A6A4TEY3_SCOMX</name>
<sequence>MESCAAEETTTMLDYSQTKHLIRISSGFRSHDNDWSVYTGKPPALSSFRNLDRHMGKRQTDNLKRKRDERAKHLERNCPPGGGGAPHRSSAKESSEEAGLFYCT</sequence>
<feature type="region of interest" description="Disordered" evidence="1">
    <location>
        <begin position="55"/>
        <end position="104"/>
    </location>
</feature>